<dbReference type="Pfam" id="PF14475">
    <property type="entry name" value="Mso1_Sec1_bdg"/>
    <property type="match status" value="1"/>
</dbReference>
<dbReference type="OrthoDB" id="2683368at2759"/>
<evidence type="ECO:0000313" key="4">
    <source>
        <dbReference type="Proteomes" id="UP000242180"/>
    </source>
</evidence>
<feature type="compositionally biased region" description="Basic and acidic residues" evidence="1">
    <location>
        <begin position="285"/>
        <end position="304"/>
    </location>
</feature>
<feature type="region of interest" description="Disordered" evidence="1">
    <location>
        <begin position="253"/>
        <end position="422"/>
    </location>
</feature>
<feature type="compositionally biased region" description="Pro residues" evidence="1">
    <location>
        <begin position="306"/>
        <end position="317"/>
    </location>
</feature>
<feature type="compositionally biased region" description="Basic and acidic residues" evidence="1">
    <location>
        <begin position="318"/>
        <end position="332"/>
    </location>
</feature>
<evidence type="ECO:0000256" key="1">
    <source>
        <dbReference type="SAM" id="MobiDB-lite"/>
    </source>
</evidence>
<feature type="compositionally biased region" description="Polar residues" evidence="1">
    <location>
        <begin position="46"/>
        <end position="62"/>
    </location>
</feature>
<organism evidence="3 4">
    <name type="scientific">Syncephalastrum racemosum</name>
    <name type="common">Filamentous fungus</name>
    <dbReference type="NCBI Taxonomy" id="13706"/>
    <lineage>
        <taxon>Eukaryota</taxon>
        <taxon>Fungi</taxon>
        <taxon>Fungi incertae sedis</taxon>
        <taxon>Mucoromycota</taxon>
        <taxon>Mucoromycotina</taxon>
        <taxon>Mucoromycetes</taxon>
        <taxon>Mucorales</taxon>
        <taxon>Syncephalastraceae</taxon>
        <taxon>Syncephalastrum</taxon>
    </lineage>
</organism>
<evidence type="ECO:0000313" key="3">
    <source>
        <dbReference type="EMBL" id="ORY96894.1"/>
    </source>
</evidence>
<feature type="compositionally biased region" description="Basic and acidic residues" evidence="1">
    <location>
        <begin position="198"/>
        <end position="207"/>
    </location>
</feature>
<feature type="compositionally biased region" description="Low complexity" evidence="1">
    <location>
        <begin position="123"/>
        <end position="132"/>
    </location>
</feature>
<feature type="domain" description="Mso1 N-terminal" evidence="2">
    <location>
        <begin position="207"/>
        <end position="238"/>
    </location>
</feature>
<dbReference type="EMBL" id="MCGN01000005">
    <property type="protein sequence ID" value="ORY96894.1"/>
    <property type="molecule type" value="Genomic_DNA"/>
</dbReference>
<feature type="compositionally biased region" description="Low complexity" evidence="1">
    <location>
        <begin position="100"/>
        <end position="115"/>
    </location>
</feature>
<feature type="compositionally biased region" description="Polar residues" evidence="1">
    <location>
        <begin position="171"/>
        <end position="181"/>
    </location>
</feature>
<dbReference type="Proteomes" id="UP000242180">
    <property type="component" value="Unassembled WGS sequence"/>
</dbReference>
<feature type="region of interest" description="Disordered" evidence="1">
    <location>
        <begin position="148"/>
        <end position="216"/>
    </location>
</feature>
<reference evidence="3 4" key="1">
    <citation type="submission" date="2016-07" db="EMBL/GenBank/DDBJ databases">
        <title>Pervasive Adenine N6-methylation of Active Genes in Fungi.</title>
        <authorList>
            <consortium name="DOE Joint Genome Institute"/>
            <person name="Mondo S.J."/>
            <person name="Dannebaum R.O."/>
            <person name="Kuo R.C."/>
            <person name="Labutti K."/>
            <person name="Haridas S."/>
            <person name="Kuo A."/>
            <person name="Salamov A."/>
            <person name="Ahrendt S.R."/>
            <person name="Lipzen A."/>
            <person name="Sullivan W."/>
            <person name="Andreopoulos W.B."/>
            <person name="Clum A."/>
            <person name="Lindquist E."/>
            <person name="Daum C."/>
            <person name="Ramamoorthy G.K."/>
            <person name="Gryganskyi A."/>
            <person name="Culley D."/>
            <person name="Magnuson J.K."/>
            <person name="James T.Y."/>
            <person name="O'Malley M.A."/>
            <person name="Stajich J.E."/>
            <person name="Spatafora J.W."/>
            <person name="Visel A."/>
            <person name="Grigoriev I.V."/>
        </authorList>
    </citation>
    <scope>NUCLEOTIDE SEQUENCE [LARGE SCALE GENOMIC DNA]</scope>
    <source>
        <strain evidence="3 4">NRRL 2496</strain>
    </source>
</reference>
<dbReference type="InParanoid" id="A0A1X2HDL1"/>
<feature type="compositionally biased region" description="Basic and acidic residues" evidence="1">
    <location>
        <begin position="347"/>
        <end position="357"/>
    </location>
</feature>
<feature type="compositionally biased region" description="Basic and acidic residues" evidence="1">
    <location>
        <begin position="396"/>
        <end position="405"/>
    </location>
</feature>
<name>A0A1X2HDL1_SYNRA</name>
<dbReference type="InterPro" id="IPR028095">
    <property type="entry name" value="Mso1_N_dom"/>
</dbReference>
<dbReference type="AlphaFoldDB" id="A0A1X2HDL1"/>
<accession>A0A1X2HDL1</accession>
<keyword evidence="4" id="KW-1185">Reference proteome</keyword>
<evidence type="ECO:0000259" key="2">
    <source>
        <dbReference type="Pfam" id="PF14475"/>
    </source>
</evidence>
<feature type="compositionally biased region" description="Low complexity" evidence="1">
    <location>
        <begin position="79"/>
        <end position="91"/>
    </location>
</feature>
<feature type="compositionally biased region" description="Basic and acidic residues" evidence="1">
    <location>
        <begin position="253"/>
        <end position="266"/>
    </location>
</feature>
<gene>
    <name evidence="3" type="ORF">BCR43DRAFT_492455</name>
</gene>
<dbReference type="OMA" id="PARHKCQ"/>
<sequence>MSQAVDYRVSKVVVLCKDCGQDVGLYPARHKCQDVVRPPLPPLPTKYTSNPNDMTSPSNSNLRVPRKPVASADSDSRSRPTSAASSSSSSTFNTQNNPHSDNSSMTSSSTGGKWSRFVRSGKQQQPEQAEQANPEDESVYFNNFAAHLPETTPADSPNQGRKLWGRCGRTKSGSNLTSSSGKIWGKLIQATQNMADRIPSRDDRGPESDESDWEGETHVSRVLREYYESKHAPLPPWLFDGRAPITKRAAPMREEFLPHGDMERKSTSGRKQRLWEVEAETDTPASRRERERAELRQQKHRVEEYAPPPPAHRSPPPSRHDDYYDDHGDRYGRSRRHPPPPASPTRPRHDYYDDRSRPSRYSGYDDDYRSPPQARSPPRRFRDQYDEEEYQTYRSPPRERTRGPRDMPPSSNHRYPERTGYF</sequence>
<feature type="region of interest" description="Disordered" evidence="1">
    <location>
        <begin position="34"/>
        <end position="135"/>
    </location>
</feature>
<protein>
    <recommendedName>
        <fullName evidence="2">Mso1 N-terminal domain-containing protein</fullName>
    </recommendedName>
</protein>
<comment type="caution">
    <text evidence="3">The sequence shown here is derived from an EMBL/GenBank/DDBJ whole genome shotgun (WGS) entry which is preliminary data.</text>
</comment>
<proteinExistence type="predicted"/>